<gene>
    <name evidence="1" type="ORF">CPELLU_LOCUS16474</name>
</gene>
<dbReference type="OrthoDB" id="2397870at2759"/>
<accession>A0A9N9JK47</accession>
<evidence type="ECO:0000313" key="2">
    <source>
        <dbReference type="Proteomes" id="UP000789759"/>
    </source>
</evidence>
<dbReference type="EMBL" id="CAJVQA010024486">
    <property type="protein sequence ID" value="CAG8782576.1"/>
    <property type="molecule type" value="Genomic_DNA"/>
</dbReference>
<comment type="caution">
    <text evidence="1">The sequence shown here is derived from an EMBL/GenBank/DDBJ whole genome shotgun (WGS) entry which is preliminary data.</text>
</comment>
<name>A0A9N9JK47_9GLOM</name>
<sequence length="186" mass="22063">MSTPPDINNILDIEEEDQEIDMEFDNDNIDNIIDSILDATDGVGHMWESVEDDNTVSSESNNERVKIYLLPINEYVMWIRDLEKGGLNYVRHDHRSNWCSAKRKNLWTEHWYCHRYGIYKSIAGKNLNKKPRIVQKETKKYDCKSFIHVTLPINSSNVVLYHYYKHTNHYPRHLSDLYTMPLSENI</sequence>
<dbReference type="AlphaFoldDB" id="A0A9N9JK47"/>
<evidence type="ECO:0000313" key="1">
    <source>
        <dbReference type="EMBL" id="CAG8782576.1"/>
    </source>
</evidence>
<proteinExistence type="predicted"/>
<reference evidence="1" key="1">
    <citation type="submission" date="2021-06" db="EMBL/GenBank/DDBJ databases">
        <authorList>
            <person name="Kallberg Y."/>
            <person name="Tangrot J."/>
            <person name="Rosling A."/>
        </authorList>
    </citation>
    <scope>NUCLEOTIDE SEQUENCE</scope>
    <source>
        <strain evidence="1">FL966</strain>
    </source>
</reference>
<dbReference type="Proteomes" id="UP000789759">
    <property type="component" value="Unassembled WGS sequence"/>
</dbReference>
<protein>
    <submittedName>
        <fullName evidence="1">21429_t:CDS:1</fullName>
    </submittedName>
</protein>
<organism evidence="1 2">
    <name type="scientific">Cetraspora pellucida</name>
    <dbReference type="NCBI Taxonomy" id="1433469"/>
    <lineage>
        <taxon>Eukaryota</taxon>
        <taxon>Fungi</taxon>
        <taxon>Fungi incertae sedis</taxon>
        <taxon>Mucoromycota</taxon>
        <taxon>Glomeromycotina</taxon>
        <taxon>Glomeromycetes</taxon>
        <taxon>Diversisporales</taxon>
        <taxon>Gigasporaceae</taxon>
        <taxon>Cetraspora</taxon>
    </lineage>
</organism>
<keyword evidence="2" id="KW-1185">Reference proteome</keyword>